<reference evidence="1" key="2">
    <citation type="submission" date="2023-01" db="EMBL/GenBank/DDBJ databases">
        <title>Draft genome sequence of Sulfitobacter pacificus strain NBRC 109915.</title>
        <authorList>
            <person name="Sun Q."/>
            <person name="Mori K."/>
        </authorList>
    </citation>
    <scope>NUCLEOTIDE SEQUENCE</scope>
    <source>
        <strain evidence="1">NBRC 109915</strain>
    </source>
</reference>
<comment type="caution">
    <text evidence="1">The sequence shown here is derived from an EMBL/GenBank/DDBJ whole genome shotgun (WGS) entry which is preliminary data.</text>
</comment>
<protein>
    <submittedName>
        <fullName evidence="1">Uncharacterized protein</fullName>
    </submittedName>
</protein>
<sequence length="149" mass="16662">MLKAVSLVLPVLIPSWRFFKAIEPSPRVEWRVLALDAPAGTEGGAWVAYQPRPNSVSLAQMIRRLFWNPVWNDALFVVSCAERIALGVAPMSHSINEIQRRILRDIKRSGPDVSGEMLQFRLVFVYFENAGLVQDVVFVSDPFSVGAPP</sequence>
<keyword evidence="2" id="KW-1185">Reference proteome</keyword>
<name>A0ABQ5VHZ3_9RHOB</name>
<gene>
    <name evidence="1" type="ORF">GCM10007927_15090</name>
</gene>
<dbReference type="EMBL" id="BSNL01000001">
    <property type="protein sequence ID" value="GLQ26706.1"/>
    <property type="molecule type" value="Genomic_DNA"/>
</dbReference>
<proteinExistence type="predicted"/>
<evidence type="ECO:0000313" key="1">
    <source>
        <dbReference type="EMBL" id="GLQ26706.1"/>
    </source>
</evidence>
<dbReference type="RefSeq" id="WP_284372127.1">
    <property type="nucleotide sequence ID" value="NZ_BSNL01000001.1"/>
</dbReference>
<organism evidence="1 2">
    <name type="scientific">Sulfitobacter pacificus</name>
    <dbReference type="NCBI Taxonomy" id="1499314"/>
    <lineage>
        <taxon>Bacteria</taxon>
        <taxon>Pseudomonadati</taxon>
        <taxon>Pseudomonadota</taxon>
        <taxon>Alphaproteobacteria</taxon>
        <taxon>Rhodobacterales</taxon>
        <taxon>Roseobacteraceae</taxon>
        <taxon>Sulfitobacter</taxon>
    </lineage>
</organism>
<evidence type="ECO:0000313" key="2">
    <source>
        <dbReference type="Proteomes" id="UP001161388"/>
    </source>
</evidence>
<dbReference type="Proteomes" id="UP001161388">
    <property type="component" value="Unassembled WGS sequence"/>
</dbReference>
<reference evidence="1" key="1">
    <citation type="journal article" date="2014" name="Int. J. Syst. Evol. Microbiol.">
        <title>Complete genome of a new Firmicutes species belonging to the dominant human colonic microbiota ('Ruminococcus bicirculans') reveals two chromosomes and a selective capacity to utilize plant glucans.</title>
        <authorList>
            <consortium name="NISC Comparative Sequencing Program"/>
            <person name="Wegmann U."/>
            <person name="Louis P."/>
            <person name="Goesmann A."/>
            <person name="Henrissat B."/>
            <person name="Duncan S.H."/>
            <person name="Flint H.J."/>
        </authorList>
    </citation>
    <scope>NUCLEOTIDE SEQUENCE</scope>
    <source>
        <strain evidence="1">NBRC 109915</strain>
    </source>
</reference>
<accession>A0ABQ5VHZ3</accession>